<dbReference type="PANTHER" id="PTHR33254">
    <property type="entry name" value="4-HYDROXY-4-METHYL-2-OXOGLUTARATE ALDOLASE 3-RELATED"/>
    <property type="match status" value="1"/>
</dbReference>
<keyword evidence="13" id="KW-0479">Metal-binding</keyword>
<proteinExistence type="inferred from homology"/>
<dbReference type="GO" id="GO:0047443">
    <property type="term" value="F:4-hydroxy-4-methyl-2-oxoglutarate aldolase activity"/>
    <property type="evidence" value="ECO:0007669"/>
    <property type="project" value="UniProtKB-EC"/>
</dbReference>
<protein>
    <recommendedName>
        <fullName evidence="7">Putative 4-hydroxy-4-methyl-2-oxoglutarate aldolase</fullName>
        <ecNumber evidence="6">4.1.1.112</ecNumber>
        <ecNumber evidence="5">4.1.3.17</ecNumber>
    </recommendedName>
    <alternativeName>
        <fullName evidence="11">Oxaloacetate decarboxylase</fullName>
    </alternativeName>
    <alternativeName>
        <fullName evidence="9">Regulator of ribonuclease activity homolog</fullName>
    </alternativeName>
    <alternativeName>
        <fullName evidence="10">RraA-like protein</fullName>
    </alternativeName>
</protein>
<comment type="caution">
    <text evidence="14">The sequence shown here is derived from an EMBL/GenBank/DDBJ whole genome shotgun (WGS) entry which is preliminary data.</text>
</comment>
<evidence type="ECO:0000256" key="2">
    <source>
        <dbReference type="ARBA" id="ARBA00001968"/>
    </source>
</evidence>
<evidence type="ECO:0000313" key="15">
    <source>
        <dbReference type="Proteomes" id="UP001165143"/>
    </source>
</evidence>
<accession>A0A9W6PHK9</accession>
<dbReference type="GO" id="GO:0008168">
    <property type="term" value="F:methyltransferase activity"/>
    <property type="evidence" value="ECO:0007669"/>
    <property type="project" value="UniProtKB-KW"/>
</dbReference>
<gene>
    <name evidence="14" type="ORF">Kpho01_30640</name>
</gene>
<dbReference type="InterPro" id="IPR036704">
    <property type="entry name" value="RraA/RraA-like_sf"/>
</dbReference>
<dbReference type="OrthoDB" id="943692at2"/>
<comment type="catalytic activity">
    <reaction evidence="12">
        <text>oxaloacetate + H(+) = pyruvate + CO2</text>
        <dbReference type="Rhea" id="RHEA:15641"/>
        <dbReference type="ChEBI" id="CHEBI:15361"/>
        <dbReference type="ChEBI" id="CHEBI:15378"/>
        <dbReference type="ChEBI" id="CHEBI:16452"/>
        <dbReference type="ChEBI" id="CHEBI:16526"/>
        <dbReference type="EC" id="4.1.1.112"/>
    </reaction>
</comment>
<comment type="cofactor">
    <cofactor evidence="13">
        <name>Mg(2+)</name>
        <dbReference type="ChEBI" id="CHEBI:18420"/>
    </cofactor>
</comment>
<dbReference type="GO" id="GO:0046872">
    <property type="term" value="F:metal ion binding"/>
    <property type="evidence" value="ECO:0007669"/>
    <property type="project" value="UniProtKB-KW"/>
</dbReference>
<feature type="binding site" evidence="13">
    <location>
        <position position="119"/>
    </location>
    <ligand>
        <name>substrate</name>
    </ligand>
</feature>
<name>A0A9W6PHK9_9ACTN</name>
<evidence type="ECO:0000256" key="3">
    <source>
        <dbReference type="ARBA" id="ARBA00008621"/>
    </source>
</evidence>
<comment type="cofactor">
    <cofactor evidence="2">
        <name>a divalent metal cation</name>
        <dbReference type="ChEBI" id="CHEBI:60240"/>
    </cofactor>
</comment>
<feature type="binding site" evidence="13">
    <location>
        <position position="120"/>
    </location>
    <ligand>
        <name>Mg(2+)</name>
        <dbReference type="ChEBI" id="CHEBI:18420"/>
    </ligand>
</feature>
<dbReference type="Gene3D" id="3.50.30.40">
    <property type="entry name" value="Ribonuclease E inhibitor RraA/RraA-like"/>
    <property type="match status" value="1"/>
</dbReference>
<evidence type="ECO:0000256" key="1">
    <source>
        <dbReference type="ARBA" id="ARBA00001342"/>
    </source>
</evidence>
<evidence type="ECO:0000256" key="7">
    <source>
        <dbReference type="ARBA" id="ARBA00016549"/>
    </source>
</evidence>
<evidence type="ECO:0000256" key="9">
    <source>
        <dbReference type="ARBA" id="ARBA00029596"/>
    </source>
</evidence>
<evidence type="ECO:0000256" key="11">
    <source>
        <dbReference type="ARBA" id="ARBA00032305"/>
    </source>
</evidence>
<dbReference type="AlphaFoldDB" id="A0A9W6PHK9"/>
<dbReference type="EMBL" id="BSRX01000016">
    <property type="protein sequence ID" value="GLW55053.1"/>
    <property type="molecule type" value="Genomic_DNA"/>
</dbReference>
<evidence type="ECO:0000256" key="10">
    <source>
        <dbReference type="ARBA" id="ARBA00030169"/>
    </source>
</evidence>
<dbReference type="RefSeq" id="WP_033253397.1">
    <property type="nucleotide sequence ID" value="NZ_BSRX01000016.1"/>
</dbReference>
<dbReference type="GO" id="GO:0032259">
    <property type="term" value="P:methylation"/>
    <property type="evidence" value="ECO:0007669"/>
    <property type="project" value="UniProtKB-KW"/>
</dbReference>
<keyword evidence="13" id="KW-0460">Magnesium</keyword>
<keyword evidence="14" id="KW-0489">Methyltransferase</keyword>
<dbReference type="PANTHER" id="PTHR33254:SF4">
    <property type="entry name" value="4-HYDROXY-4-METHYL-2-OXOGLUTARATE ALDOLASE 3-RELATED"/>
    <property type="match status" value="1"/>
</dbReference>
<organism evidence="14 15">
    <name type="scientific">Kitasatospora phosalacinea</name>
    <dbReference type="NCBI Taxonomy" id="2065"/>
    <lineage>
        <taxon>Bacteria</taxon>
        <taxon>Bacillati</taxon>
        <taxon>Actinomycetota</taxon>
        <taxon>Actinomycetes</taxon>
        <taxon>Kitasatosporales</taxon>
        <taxon>Streptomycetaceae</taxon>
        <taxon>Kitasatospora</taxon>
    </lineage>
</organism>
<evidence type="ECO:0000256" key="6">
    <source>
        <dbReference type="ARBA" id="ARBA00012947"/>
    </source>
</evidence>
<dbReference type="CDD" id="cd16841">
    <property type="entry name" value="RraA_family"/>
    <property type="match status" value="1"/>
</dbReference>
<comment type="subunit">
    <text evidence="4">Homotrimer.</text>
</comment>
<evidence type="ECO:0000256" key="12">
    <source>
        <dbReference type="ARBA" id="ARBA00047973"/>
    </source>
</evidence>
<evidence type="ECO:0000256" key="5">
    <source>
        <dbReference type="ARBA" id="ARBA00012213"/>
    </source>
</evidence>
<dbReference type="Proteomes" id="UP001165143">
    <property type="component" value="Unassembled WGS sequence"/>
</dbReference>
<dbReference type="EC" id="4.1.1.112" evidence="6"/>
<dbReference type="Pfam" id="PF03737">
    <property type="entry name" value="RraA-like"/>
    <property type="match status" value="1"/>
</dbReference>
<comment type="similarity">
    <text evidence="3">Belongs to the class II aldolase/RraA-like family.</text>
</comment>
<comment type="function">
    <text evidence="8">Catalyzes the aldol cleavage of 4-hydroxy-4-methyl-2-oxoglutarate (HMG) into 2 molecules of pyruvate. Also contains a secondary oxaloacetate (OAA) decarboxylase activity due to the common pyruvate enolate transition state formed following C-C bond cleavage in the retro-aldol and decarboxylation reactions.</text>
</comment>
<reference evidence="14" key="1">
    <citation type="submission" date="2023-02" db="EMBL/GenBank/DDBJ databases">
        <title>Kitasatospora phosalacinea NBRC 14362.</title>
        <authorList>
            <person name="Ichikawa N."/>
            <person name="Sato H."/>
            <person name="Tonouchi N."/>
        </authorList>
    </citation>
    <scope>NUCLEOTIDE SEQUENCE</scope>
    <source>
        <strain evidence="14">NBRC 14362</strain>
    </source>
</reference>
<dbReference type="SUPFAM" id="SSF89562">
    <property type="entry name" value="RraA-like"/>
    <property type="match status" value="1"/>
</dbReference>
<comment type="catalytic activity">
    <reaction evidence="1">
        <text>4-hydroxy-4-methyl-2-oxoglutarate = 2 pyruvate</text>
        <dbReference type="Rhea" id="RHEA:22748"/>
        <dbReference type="ChEBI" id="CHEBI:15361"/>
        <dbReference type="ChEBI" id="CHEBI:58276"/>
        <dbReference type="EC" id="4.1.3.17"/>
    </reaction>
</comment>
<evidence type="ECO:0000256" key="8">
    <source>
        <dbReference type="ARBA" id="ARBA00025046"/>
    </source>
</evidence>
<evidence type="ECO:0000256" key="13">
    <source>
        <dbReference type="PIRSR" id="PIRSR605493-1"/>
    </source>
</evidence>
<evidence type="ECO:0000256" key="4">
    <source>
        <dbReference type="ARBA" id="ARBA00011233"/>
    </source>
</evidence>
<evidence type="ECO:0000313" key="14">
    <source>
        <dbReference type="EMBL" id="GLW55053.1"/>
    </source>
</evidence>
<dbReference type="InterPro" id="IPR005493">
    <property type="entry name" value="RraA/RraA-like"/>
</dbReference>
<sequence length="231" mass="24224">MAETVPASRFDEAAIAALRARFERVGCAQLADAAPELITVLDLPLAARNGRPRVCGPVFPVATDDDMLPCLQALAATPPGWVLFLHNRVTPSEALAGDIFTASAAAQRLGGIVVDGAVRDLLELAPLPVPVFSTQVTYVSARTTETRADQVPQTVRAGGREIRPGDWIFGDADGFLLLAEDRVSAVLAAGAVLRNQEEKLIDAITRGDGTLAELTGLADFLAGTGPLTFAP</sequence>
<dbReference type="GO" id="GO:0008948">
    <property type="term" value="F:oxaloacetate decarboxylase activity"/>
    <property type="evidence" value="ECO:0007669"/>
    <property type="project" value="UniProtKB-EC"/>
</dbReference>
<keyword evidence="14" id="KW-0808">Transferase</keyword>
<dbReference type="EC" id="4.1.3.17" evidence="5"/>